<accession>A0AAD9H0I1</accession>
<reference evidence="1" key="1">
    <citation type="submission" date="2023-08" db="EMBL/GenBank/DDBJ databases">
        <title>Reference Genome Resource for the Citrus Pathogen Phytophthora citrophthora.</title>
        <authorList>
            <person name="Moller H."/>
            <person name="Coetzee B."/>
            <person name="Rose L.J."/>
            <person name="Van Niekerk J.M."/>
        </authorList>
    </citation>
    <scope>NUCLEOTIDE SEQUENCE</scope>
    <source>
        <strain evidence="1">STE-U-9442</strain>
    </source>
</reference>
<dbReference type="AlphaFoldDB" id="A0AAD9H0I1"/>
<sequence length="110" mass="12792">MLHWWLHLETTTAAQTQATEPDAADLLRRLTPEESGAPVKRFLRTGAGINEEDRVISITVPFKSKKLAAKLGRLARYHVWILSKRKPAWVLKHYPKLFKGYAHFYVKRMH</sequence>
<proteinExistence type="predicted"/>
<dbReference type="EMBL" id="JASMQC010000002">
    <property type="protein sequence ID" value="KAK1947508.1"/>
    <property type="molecule type" value="Genomic_DNA"/>
</dbReference>
<evidence type="ECO:0000313" key="2">
    <source>
        <dbReference type="Proteomes" id="UP001259832"/>
    </source>
</evidence>
<protein>
    <submittedName>
        <fullName evidence="1">Uncharacterized protein</fullName>
    </submittedName>
</protein>
<gene>
    <name evidence="1" type="ORF">P3T76_001518</name>
</gene>
<evidence type="ECO:0000313" key="1">
    <source>
        <dbReference type="EMBL" id="KAK1947508.1"/>
    </source>
</evidence>
<organism evidence="1 2">
    <name type="scientific">Phytophthora citrophthora</name>
    <dbReference type="NCBI Taxonomy" id="4793"/>
    <lineage>
        <taxon>Eukaryota</taxon>
        <taxon>Sar</taxon>
        <taxon>Stramenopiles</taxon>
        <taxon>Oomycota</taxon>
        <taxon>Peronosporomycetes</taxon>
        <taxon>Peronosporales</taxon>
        <taxon>Peronosporaceae</taxon>
        <taxon>Phytophthora</taxon>
    </lineage>
</organism>
<comment type="caution">
    <text evidence="1">The sequence shown here is derived from an EMBL/GenBank/DDBJ whole genome shotgun (WGS) entry which is preliminary data.</text>
</comment>
<dbReference type="Proteomes" id="UP001259832">
    <property type="component" value="Unassembled WGS sequence"/>
</dbReference>
<name>A0AAD9H0I1_9STRA</name>
<keyword evidence="2" id="KW-1185">Reference proteome</keyword>